<name>A0A3G4ZPG0_9VIRU</name>
<sequence length="35" mass="4197">MTPQTLGFDKYMQLIMNSIQTQQIQQTQHNEDKEK</sequence>
<accession>A0A3G4ZPG0</accession>
<gene>
    <name evidence="1" type="ORF">Terrestrivirus18_5</name>
</gene>
<evidence type="ECO:0000313" key="1">
    <source>
        <dbReference type="EMBL" id="AYV76776.1"/>
    </source>
</evidence>
<protein>
    <submittedName>
        <fullName evidence="1">Uncharacterized protein</fullName>
    </submittedName>
</protein>
<organism evidence="1">
    <name type="scientific">Terrestrivirus sp</name>
    <dbReference type="NCBI Taxonomy" id="2487775"/>
    <lineage>
        <taxon>Viruses</taxon>
        <taxon>Varidnaviria</taxon>
        <taxon>Bamfordvirae</taxon>
        <taxon>Nucleocytoviricota</taxon>
        <taxon>Megaviricetes</taxon>
        <taxon>Imitervirales</taxon>
        <taxon>Mimiviridae</taxon>
        <taxon>Klosneuvirinae</taxon>
    </lineage>
</organism>
<reference evidence="1" key="1">
    <citation type="submission" date="2018-10" db="EMBL/GenBank/DDBJ databases">
        <title>Hidden diversity of soil giant viruses.</title>
        <authorList>
            <person name="Schulz F."/>
            <person name="Alteio L."/>
            <person name="Goudeau D."/>
            <person name="Ryan E.M."/>
            <person name="Malmstrom R.R."/>
            <person name="Blanchard J."/>
            <person name="Woyke T."/>
        </authorList>
    </citation>
    <scope>NUCLEOTIDE SEQUENCE</scope>
    <source>
        <strain evidence="1">TEV1</strain>
    </source>
</reference>
<dbReference type="EMBL" id="MK071996">
    <property type="protein sequence ID" value="AYV76776.1"/>
    <property type="molecule type" value="Genomic_DNA"/>
</dbReference>
<proteinExistence type="predicted"/>
<feature type="non-terminal residue" evidence="1">
    <location>
        <position position="35"/>
    </location>
</feature>